<organism evidence="1 2">
    <name type="scientific">Phanerochaete sordida</name>
    <dbReference type="NCBI Taxonomy" id="48140"/>
    <lineage>
        <taxon>Eukaryota</taxon>
        <taxon>Fungi</taxon>
        <taxon>Dikarya</taxon>
        <taxon>Basidiomycota</taxon>
        <taxon>Agaricomycotina</taxon>
        <taxon>Agaricomycetes</taxon>
        <taxon>Polyporales</taxon>
        <taxon>Phanerochaetaceae</taxon>
        <taxon>Phanerochaete</taxon>
    </lineage>
</organism>
<dbReference type="Proteomes" id="UP000703269">
    <property type="component" value="Unassembled WGS sequence"/>
</dbReference>
<gene>
    <name evidence="1" type="ORF">PsYK624_006250</name>
</gene>
<keyword evidence="2" id="KW-1185">Reference proteome</keyword>
<comment type="caution">
    <text evidence="1">The sequence shown here is derived from an EMBL/GenBank/DDBJ whole genome shotgun (WGS) entry which is preliminary data.</text>
</comment>
<dbReference type="AlphaFoldDB" id="A0A9P3L7J7"/>
<accession>A0A9P3L7J7</accession>
<dbReference type="EMBL" id="BPQB01000001">
    <property type="protein sequence ID" value="GJE84549.1"/>
    <property type="molecule type" value="Genomic_DNA"/>
</dbReference>
<evidence type="ECO:0000313" key="1">
    <source>
        <dbReference type="EMBL" id="GJE84549.1"/>
    </source>
</evidence>
<proteinExistence type="predicted"/>
<reference evidence="1 2" key="1">
    <citation type="submission" date="2021-08" db="EMBL/GenBank/DDBJ databases">
        <title>Draft Genome Sequence of Phanerochaete sordida strain YK-624.</title>
        <authorList>
            <person name="Mori T."/>
            <person name="Dohra H."/>
            <person name="Suzuki T."/>
            <person name="Kawagishi H."/>
            <person name="Hirai H."/>
        </authorList>
    </citation>
    <scope>NUCLEOTIDE SEQUENCE [LARGE SCALE GENOMIC DNA]</scope>
    <source>
        <strain evidence="1 2">YK-624</strain>
    </source>
</reference>
<protein>
    <submittedName>
        <fullName evidence="1">Uncharacterized protein</fullName>
    </submittedName>
</protein>
<name>A0A9P3L7J7_9APHY</name>
<sequence>MLPLIRRLHGPFPPLLLTAPPLLFLLRRNHPPPYRPFHPLLVRLLSGLAWSARQEPRNGSQSVACREFLAQPFTKQERTH</sequence>
<evidence type="ECO:0000313" key="2">
    <source>
        <dbReference type="Proteomes" id="UP000703269"/>
    </source>
</evidence>